<dbReference type="GO" id="GO:0006364">
    <property type="term" value="P:rRNA processing"/>
    <property type="evidence" value="ECO:0007669"/>
    <property type="project" value="UniProtKB-UniRule"/>
</dbReference>
<comment type="domain">
    <text evidence="5">The PRC barrel domain binds ribosomal protein uS19.</text>
</comment>
<sequence length="175" mass="18774">MNDTRKPNYLAVARLGSVRGLEGELRLVSYSGEFSHIARAGEILVGGPLGLEDARPMKILHVLQGGWGASIVFEGYGTPEEARQLAGREVFLPREQACPKKPGEYYVADLVGMIVTVGGLRVGVIAAVIGGGADDLLEVRLDRGGAALVPFRKEFVGNVDEEKGELEIVSSWILE</sequence>
<dbReference type="PANTHER" id="PTHR33692">
    <property type="entry name" value="RIBOSOME MATURATION FACTOR RIMM"/>
    <property type="match status" value="1"/>
</dbReference>
<name>A0A3P3XMP8_9SPIR</name>
<dbReference type="PANTHER" id="PTHR33692:SF1">
    <property type="entry name" value="RIBOSOME MATURATION FACTOR RIMM"/>
    <property type="match status" value="1"/>
</dbReference>
<dbReference type="InterPro" id="IPR002676">
    <property type="entry name" value="RimM_N"/>
</dbReference>
<dbReference type="NCBIfam" id="TIGR02273">
    <property type="entry name" value="16S_RimM"/>
    <property type="match status" value="1"/>
</dbReference>
<dbReference type="InterPro" id="IPR009000">
    <property type="entry name" value="Transl_B-barrel_sf"/>
</dbReference>
<dbReference type="AlphaFoldDB" id="A0A3P3XMP8"/>
<comment type="similarity">
    <text evidence="5">Belongs to the RimM family.</text>
</comment>
<dbReference type="EMBL" id="FWDO01000004">
    <property type="protein sequence ID" value="SLM17538.1"/>
    <property type="molecule type" value="Genomic_DNA"/>
</dbReference>
<dbReference type="InterPro" id="IPR056792">
    <property type="entry name" value="PRC_RimM"/>
</dbReference>
<dbReference type="InterPro" id="IPR036976">
    <property type="entry name" value="RimM_N_sf"/>
</dbReference>
<keyword evidence="4 5" id="KW-0143">Chaperone</keyword>
<dbReference type="InterPro" id="IPR011961">
    <property type="entry name" value="RimM"/>
</dbReference>
<evidence type="ECO:0000259" key="6">
    <source>
        <dbReference type="Pfam" id="PF01782"/>
    </source>
</evidence>
<proteinExistence type="inferred from homology"/>
<evidence type="ECO:0000256" key="4">
    <source>
        <dbReference type="ARBA" id="ARBA00023186"/>
    </source>
</evidence>
<comment type="subcellular location">
    <subcellularLocation>
        <location evidence="5">Cytoplasm</location>
    </subcellularLocation>
</comment>
<dbReference type="Pfam" id="PF01782">
    <property type="entry name" value="RimM"/>
    <property type="match status" value="1"/>
</dbReference>
<dbReference type="Pfam" id="PF24986">
    <property type="entry name" value="PRC_RimM"/>
    <property type="match status" value="1"/>
</dbReference>
<feature type="domain" description="RimM N-terminal" evidence="6">
    <location>
        <begin position="12"/>
        <end position="96"/>
    </location>
</feature>
<organism evidence="8">
    <name type="scientific">uncultured spirochete</name>
    <dbReference type="NCBI Taxonomy" id="156406"/>
    <lineage>
        <taxon>Bacteria</taxon>
        <taxon>Pseudomonadati</taxon>
        <taxon>Spirochaetota</taxon>
        <taxon>Spirochaetia</taxon>
        <taxon>Spirochaetales</taxon>
        <taxon>environmental samples</taxon>
    </lineage>
</organism>
<dbReference type="Gene3D" id="2.30.30.240">
    <property type="entry name" value="PRC-barrel domain"/>
    <property type="match status" value="1"/>
</dbReference>
<dbReference type="HAMAP" id="MF_00014">
    <property type="entry name" value="Ribosome_mat_RimM"/>
    <property type="match status" value="1"/>
</dbReference>
<comment type="subunit">
    <text evidence="5">Binds ribosomal protein uS19.</text>
</comment>
<keyword evidence="3 5" id="KW-0698">rRNA processing</keyword>
<keyword evidence="2 5" id="KW-0690">Ribosome biogenesis</keyword>
<dbReference type="Gene3D" id="2.40.30.60">
    <property type="entry name" value="RimM"/>
    <property type="match status" value="1"/>
</dbReference>
<comment type="function">
    <text evidence="5">An accessory protein needed during the final step in the assembly of 30S ribosomal subunit, possibly for assembly of the head region. Essential for efficient processing of 16S rRNA. May be needed both before and after RbfA during the maturation of 16S rRNA. It has affinity for free ribosomal 30S subunits but not for 70S ribosomes.</text>
</comment>
<dbReference type="SUPFAM" id="SSF50346">
    <property type="entry name" value="PRC-barrel domain"/>
    <property type="match status" value="1"/>
</dbReference>
<evidence type="ECO:0000256" key="3">
    <source>
        <dbReference type="ARBA" id="ARBA00022552"/>
    </source>
</evidence>
<dbReference type="SUPFAM" id="SSF50447">
    <property type="entry name" value="Translation proteins"/>
    <property type="match status" value="1"/>
</dbReference>
<protein>
    <recommendedName>
        <fullName evidence="5">Ribosome maturation factor RimM</fullName>
    </recommendedName>
</protein>
<evidence type="ECO:0000256" key="1">
    <source>
        <dbReference type="ARBA" id="ARBA00022490"/>
    </source>
</evidence>
<evidence type="ECO:0000313" key="8">
    <source>
        <dbReference type="EMBL" id="SLM17538.1"/>
    </source>
</evidence>
<accession>A0A3P3XMP8</accession>
<evidence type="ECO:0000256" key="2">
    <source>
        <dbReference type="ARBA" id="ARBA00022517"/>
    </source>
</evidence>
<evidence type="ECO:0000256" key="5">
    <source>
        <dbReference type="HAMAP-Rule" id="MF_00014"/>
    </source>
</evidence>
<dbReference type="GO" id="GO:0043022">
    <property type="term" value="F:ribosome binding"/>
    <property type="evidence" value="ECO:0007669"/>
    <property type="project" value="InterPro"/>
</dbReference>
<dbReference type="InterPro" id="IPR011033">
    <property type="entry name" value="PRC_barrel-like_sf"/>
</dbReference>
<dbReference type="GO" id="GO:0005840">
    <property type="term" value="C:ribosome"/>
    <property type="evidence" value="ECO:0007669"/>
    <property type="project" value="InterPro"/>
</dbReference>
<keyword evidence="1 5" id="KW-0963">Cytoplasm</keyword>
<gene>
    <name evidence="5" type="primary">rimM</name>
    <name evidence="8" type="ORF">SPIRO4BDMA_40107</name>
</gene>
<dbReference type="GO" id="GO:0042274">
    <property type="term" value="P:ribosomal small subunit biogenesis"/>
    <property type="evidence" value="ECO:0007669"/>
    <property type="project" value="UniProtKB-UniRule"/>
</dbReference>
<dbReference type="GO" id="GO:0005737">
    <property type="term" value="C:cytoplasm"/>
    <property type="evidence" value="ECO:0007669"/>
    <property type="project" value="UniProtKB-SubCell"/>
</dbReference>
<evidence type="ECO:0000259" key="7">
    <source>
        <dbReference type="Pfam" id="PF24986"/>
    </source>
</evidence>
<feature type="domain" description="Ribosome maturation factor RimM PRC barrel" evidence="7">
    <location>
        <begin position="108"/>
        <end position="169"/>
    </location>
</feature>
<reference evidence="8" key="1">
    <citation type="submission" date="2017-02" db="EMBL/GenBank/DDBJ databases">
        <authorList>
            <person name="Regsiter A."/>
            <person name="William W."/>
        </authorList>
    </citation>
    <scope>NUCLEOTIDE SEQUENCE</scope>
    <source>
        <strain evidence="8">BdmA 4</strain>
    </source>
</reference>